<dbReference type="OrthoDB" id="3224221at2759"/>
<organism evidence="2">
    <name type="scientific">Melampsora larici-populina (strain 98AG31 / pathotype 3-4-7)</name>
    <name type="common">Poplar leaf rust fungus</name>
    <dbReference type="NCBI Taxonomy" id="747676"/>
    <lineage>
        <taxon>Eukaryota</taxon>
        <taxon>Fungi</taxon>
        <taxon>Dikarya</taxon>
        <taxon>Basidiomycota</taxon>
        <taxon>Pucciniomycotina</taxon>
        <taxon>Pucciniomycetes</taxon>
        <taxon>Pucciniales</taxon>
        <taxon>Melampsoraceae</taxon>
        <taxon>Melampsora</taxon>
    </lineage>
</organism>
<reference evidence="2" key="1">
    <citation type="journal article" date="2011" name="Proc. Natl. Acad. Sci. U.S.A.">
        <title>Obligate biotrophy features unraveled by the genomic analysis of rust fungi.</title>
        <authorList>
            <person name="Duplessis S."/>
            <person name="Cuomo C.A."/>
            <person name="Lin Y.-C."/>
            <person name="Aerts A."/>
            <person name="Tisserant E."/>
            <person name="Veneault-Fourrey C."/>
            <person name="Joly D.L."/>
            <person name="Hacquard S."/>
            <person name="Amselem J."/>
            <person name="Cantarel B.L."/>
            <person name="Chiu R."/>
            <person name="Coutinho P.M."/>
            <person name="Feau N."/>
            <person name="Field M."/>
            <person name="Frey P."/>
            <person name="Gelhaye E."/>
            <person name="Goldberg J."/>
            <person name="Grabherr M.G."/>
            <person name="Kodira C.D."/>
            <person name="Kohler A."/>
            <person name="Kuees U."/>
            <person name="Lindquist E.A."/>
            <person name="Lucas S.M."/>
            <person name="Mago R."/>
            <person name="Mauceli E."/>
            <person name="Morin E."/>
            <person name="Murat C."/>
            <person name="Pangilinan J.L."/>
            <person name="Park R."/>
            <person name="Pearson M."/>
            <person name="Quesneville H."/>
            <person name="Rouhier N."/>
            <person name="Sakthikumar S."/>
            <person name="Salamov A.A."/>
            <person name="Schmutz J."/>
            <person name="Selles B."/>
            <person name="Shapiro H."/>
            <person name="Tanguay P."/>
            <person name="Tuskan G.A."/>
            <person name="Henrissat B."/>
            <person name="Van de Peer Y."/>
            <person name="Rouze P."/>
            <person name="Ellis J.G."/>
            <person name="Dodds P.N."/>
            <person name="Schein J.E."/>
            <person name="Zhong S."/>
            <person name="Hamelin R.C."/>
            <person name="Grigoriev I.V."/>
            <person name="Szabo L.J."/>
            <person name="Martin F."/>
        </authorList>
    </citation>
    <scope>NUCLEOTIDE SEQUENCE [LARGE SCALE GENOMIC DNA]</scope>
    <source>
        <strain evidence="2">98AG31 / pathotype 3-4-7</strain>
    </source>
</reference>
<dbReference type="VEuPathDB" id="FungiDB:MELLADRAFT_67842"/>
<evidence type="ECO:0000313" key="1">
    <source>
        <dbReference type="EMBL" id="EGG00315.1"/>
    </source>
</evidence>
<dbReference type="Proteomes" id="UP000001072">
    <property type="component" value="Unassembled WGS sequence"/>
</dbReference>
<accession>F4S4N0</accession>
<proteinExistence type="predicted"/>
<dbReference type="AlphaFoldDB" id="F4S4N0"/>
<evidence type="ECO:0000313" key="2">
    <source>
        <dbReference type="Proteomes" id="UP000001072"/>
    </source>
</evidence>
<dbReference type="InParanoid" id="F4S4N0"/>
<dbReference type="HOGENOM" id="CLU_058865_1_0_1"/>
<name>F4S4N0_MELLP</name>
<dbReference type="EMBL" id="GL883148">
    <property type="protein sequence ID" value="EGG00315.1"/>
    <property type="molecule type" value="Genomic_DNA"/>
</dbReference>
<gene>
    <name evidence="1" type="ORF">MELLADRAFT_67842</name>
</gene>
<keyword evidence="2" id="KW-1185">Reference proteome</keyword>
<protein>
    <submittedName>
        <fullName evidence="1">Uncharacterized protein</fullName>
    </submittedName>
</protein>
<sequence length="364" mass="41377">MRLSICYSHLSIWESTASDSFSLAARTSHHWKKGVAVTSLKAVNASSGEGICQSLAKFTRFLLGYDKLTKSYPPAPTDDERCQLRPLSQHEIMSDHKIFGTNSVSAHVSSDDEDIIPFKLLFLSDLKSYGISRMTLDWEKNDKDIWNRTLAVLIVKHWRYAKSEGAFSGESVTPSHNTEKICMGVVLRWIRGRANDVRQNRGSREKVLRKETLRKKQVLFKYRTDSLTRLMKAKKLEQKASEIMPHHDCCSDTEWEPEDTQYPSVGLIWRSQQYASILQQIDGLSYKYCASSRGVVNAHKRFDQCRTKATHTNPHAAVCIGLLENCYDPVFLSNLMPEEKAALHMKPVTSLLNILPPLIEDSVV</sequence>
<dbReference type="RefSeq" id="XP_007416334.1">
    <property type="nucleotide sequence ID" value="XM_007416272.1"/>
</dbReference>
<dbReference type="GeneID" id="18930918"/>
<dbReference type="KEGG" id="mlr:MELLADRAFT_67842"/>